<keyword evidence="1" id="KW-0150">Chloroplast</keyword>
<geneLocation type="chloroplast" evidence="1"/>
<gene>
    <name evidence="1" type="primary">rpl29</name>
</gene>
<proteinExistence type="predicted"/>
<protein>
    <submittedName>
        <fullName evidence="1">Ribosomal protein L29</fullName>
    </submittedName>
</protein>
<dbReference type="GO" id="GO:0005840">
    <property type="term" value="C:ribosome"/>
    <property type="evidence" value="ECO:0007669"/>
    <property type="project" value="UniProtKB-KW"/>
</dbReference>
<accession>A0A1Z1MJH7</accession>
<dbReference type="GO" id="GO:0003735">
    <property type="term" value="F:structural constituent of ribosome"/>
    <property type="evidence" value="ECO:0007669"/>
    <property type="project" value="InterPro"/>
</dbReference>
<dbReference type="RefSeq" id="YP_009396853.1">
    <property type="nucleotide sequence ID" value="NC_035284.1"/>
</dbReference>
<dbReference type="GeneID" id="33359115"/>
<evidence type="ECO:0000313" key="1">
    <source>
        <dbReference type="EMBL" id="ARW66039.1"/>
    </source>
</evidence>
<sequence>MTKDNKTNIEQELIQLRKQLILLNIKKITKQKIETQFIKKTKHKISQMLTLITLQEKN</sequence>
<dbReference type="SUPFAM" id="SSF46561">
    <property type="entry name" value="Ribosomal protein L29 (L29p)"/>
    <property type="match status" value="1"/>
</dbReference>
<reference evidence="1" key="1">
    <citation type="journal article" date="2017" name="J. Phycol.">
        <title>Analysis of chloroplast genomes and a supermatrix inform reclassification of the Rhodomelaceae (Rhodophyta).</title>
        <authorList>
            <person name="Diaz-Tapia P."/>
            <person name="Maggs C.A."/>
            <person name="West J.A."/>
            <person name="Verbruggen H."/>
        </authorList>
    </citation>
    <scope>NUCLEOTIDE SEQUENCE</scope>
    <source>
        <strain evidence="1">PD949</strain>
    </source>
</reference>
<keyword evidence="1" id="KW-0934">Plastid</keyword>
<dbReference type="GO" id="GO:0006412">
    <property type="term" value="P:translation"/>
    <property type="evidence" value="ECO:0007669"/>
    <property type="project" value="InterPro"/>
</dbReference>
<keyword evidence="1" id="KW-0687">Ribonucleoprotein</keyword>
<organism evidence="1">
    <name type="scientific">Ophidocladus simpliciusculus</name>
    <dbReference type="NCBI Taxonomy" id="1261574"/>
    <lineage>
        <taxon>Eukaryota</taxon>
        <taxon>Rhodophyta</taxon>
        <taxon>Florideophyceae</taxon>
        <taxon>Rhodymeniophycidae</taxon>
        <taxon>Ceramiales</taxon>
        <taxon>Rhodomelaceae</taxon>
        <taxon>Herposiphonieae</taxon>
        <taxon>Ophidocladus</taxon>
    </lineage>
</organism>
<dbReference type="EMBL" id="MF101440">
    <property type="protein sequence ID" value="ARW66039.1"/>
    <property type="molecule type" value="Genomic_DNA"/>
</dbReference>
<dbReference type="AlphaFoldDB" id="A0A1Z1MJH7"/>
<dbReference type="InterPro" id="IPR036049">
    <property type="entry name" value="Ribosomal_uL29_sf"/>
</dbReference>
<name>A0A1Z1MJH7_9FLOR</name>
<keyword evidence="1" id="KW-0689">Ribosomal protein</keyword>